<dbReference type="PROSITE" id="PS50297">
    <property type="entry name" value="ANK_REP_REGION"/>
    <property type="match status" value="2"/>
</dbReference>
<feature type="repeat" description="ANK" evidence="3">
    <location>
        <begin position="199"/>
        <end position="228"/>
    </location>
</feature>
<evidence type="ECO:0000313" key="4">
    <source>
        <dbReference type="EMBL" id="CAF1315614.1"/>
    </source>
</evidence>
<dbReference type="PANTHER" id="PTHR24198">
    <property type="entry name" value="ANKYRIN REPEAT AND PROTEIN KINASE DOMAIN-CONTAINING PROTEIN"/>
    <property type="match status" value="1"/>
</dbReference>
<evidence type="ECO:0000256" key="2">
    <source>
        <dbReference type="ARBA" id="ARBA00023043"/>
    </source>
</evidence>
<dbReference type="InterPro" id="IPR036770">
    <property type="entry name" value="Ankyrin_rpt-contain_sf"/>
</dbReference>
<reference evidence="4" key="1">
    <citation type="submission" date="2021-02" db="EMBL/GenBank/DDBJ databases">
        <authorList>
            <person name="Nowell W R."/>
        </authorList>
    </citation>
    <scope>NUCLEOTIDE SEQUENCE</scope>
</reference>
<dbReference type="EMBL" id="CAJNOQ010013161">
    <property type="protein sequence ID" value="CAF1315614.1"/>
    <property type="molecule type" value="Genomic_DNA"/>
</dbReference>
<dbReference type="AlphaFoldDB" id="A0A815EJH9"/>
<proteinExistence type="predicted"/>
<keyword evidence="2 3" id="KW-0040">ANK repeat</keyword>
<dbReference type="SMART" id="SM00248">
    <property type="entry name" value="ANK"/>
    <property type="match status" value="3"/>
</dbReference>
<comment type="caution">
    <text evidence="4">The sequence shown here is derived from an EMBL/GenBank/DDBJ whole genome shotgun (WGS) entry which is preliminary data.</text>
</comment>
<dbReference type="Proteomes" id="UP000663829">
    <property type="component" value="Unassembled WGS sequence"/>
</dbReference>
<dbReference type="SUPFAM" id="SSF48403">
    <property type="entry name" value="Ankyrin repeat"/>
    <property type="match status" value="1"/>
</dbReference>
<dbReference type="Pfam" id="PF12796">
    <property type="entry name" value="Ank_2"/>
    <property type="match status" value="1"/>
</dbReference>
<keyword evidence="1" id="KW-0677">Repeat</keyword>
<dbReference type="PANTHER" id="PTHR24198:SF165">
    <property type="entry name" value="ANKYRIN REPEAT-CONTAINING PROTEIN-RELATED"/>
    <property type="match status" value="1"/>
</dbReference>
<accession>A0A815EJH9</accession>
<dbReference type="EMBL" id="CAJOBC010044991">
    <property type="protein sequence ID" value="CAF4157245.1"/>
    <property type="molecule type" value="Genomic_DNA"/>
</dbReference>
<evidence type="ECO:0000256" key="3">
    <source>
        <dbReference type="PROSITE-ProRule" id="PRU00023"/>
    </source>
</evidence>
<dbReference type="PROSITE" id="PS50088">
    <property type="entry name" value="ANK_REPEAT"/>
    <property type="match status" value="2"/>
</dbReference>
<dbReference type="InterPro" id="IPR002110">
    <property type="entry name" value="Ankyrin_rpt"/>
</dbReference>
<dbReference type="OrthoDB" id="539213at2759"/>
<feature type="repeat" description="ANK" evidence="3">
    <location>
        <begin position="154"/>
        <end position="195"/>
    </location>
</feature>
<name>A0A815EJH9_9BILA</name>
<gene>
    <name evidence="4" type="ORF">GPM918_LOCUS29215</name>
    <name evidence="5" type="ORF">SRO942_LOCUS29778</name>
</gene>
<protein>
    <submittedName>
        <fullName evidence="4">Uncharacterized protein</fullName>
    </submittedName>
</protein>
<evidence type="ECO:0000256" key="1">
    <source>
        <dbReference type="ARBA" id="ARBA00022737"/>
    </source>
</evidence>
<sequence>MSKSKTRREIVGKSDIQSVTDSLHIHSPLNNEYQLISTQETTADNYELNDNQVKKRHRLRMKKDARQKNIGTRLLNRQVSTYARCDLFQAARDGHIDQLKLLQENNYANRKLFFNEQDEAKLTALHYAARYYHFNVCKYLIEDCQADVNSHGENGATPLHWASRFKFEKDNQNDSYDKVIPYLIQKGANVNTRDDCYSTPLHYACESNNRRCAELLLENYADIEVEYP</sequence>
<evidence type="ECO:0000313" key="5">
    <source>
        <dbReference type="EMBL" id="CAF4157245.1"/>
    </source>
</evidence>
<organism evidence="4 6">
    <name type="scientific">Didymodactylos carnosus</name>
    <dbReference type="NCBI Taxonomy" id="1234261"/>
    <lineage>
        <taxon>Eukaryota</taxon>
        <taxon>Metazoa</taxon>
        <taxon>Spiralia</taxon>
        <taxon>Gnathifera</taxon>
        <taxon>Rotifera</taxon>
        <taxon>Eurotatoria</taxon>
        <taxon>Bdelloidea</taxon>
        <taxon>Philodinida</taxon>
        <taxon>Philodinidae</taxon>
        <taxon>Didymodactylos</taxon>
    </lineage>
</organism>
<keyword evidence="6" id="KW-1185">Reference proteome</keyword>
<evidence type="ECO:0000313" key="6">
    <source>
        <dbReference type="Proteomes" id="UP000663829"/>
    </source>
</evidence>
<dbReference type="Gene3D" id="1.25.40.20">
    <property type="entry name" value="Ankyrin repeat-containing domain"/>
    <property type="match status" value="1"/>
</dbReference>
<dbReference type="Pfam" id="PF00023">
    <property type="entry name" value="Ank"/>
    <property type="match status" value="1"/>
</dbReference>
<dbReference type="Proteomes" id="UP000681722">
    <property type="component" value="Unassembled WGS sequence"/>
</dbReference>